<protein>
    <recommendedName>
        <fullName evidence="4">Leo1-like protein</fullName>
    </recommendedName>
</protein>
<feature type="compositionally biased region" description="Polar residues" evidence="1">
    <location>
        <begin position="70"/>
        <end position="84"/>
    </location>
</feature>
<dbReference type="AlphaFoldDB" id="A0A409V8I1"/>
<feature type="region of interest" description="Disordered" evidence="1">
    <location>
        <begin position="317"/>
        <end position="513"/>
    </location>
</feature>
<feature type="compositionally biased region" description="Polar residues" evidence="1">
    <location>
        <begin position="11"/>
        <end position="21"/>
    </location>
</feature>
<dbReference type="FunCoup" id="A0A409V8I1">
    <property type="interactions" value="147"/>
</dbReference>
<proteinExistence type="predicted"/>
<dbReference type="InterPro" id="IPR007149">
    <property type="entry name" value="Leo1"/>
</dbReference>
<evidence type="ECO:0008006" key="4">
    <source>
        <dbReference type="Google" id="ProtNLM"/>
    </source>
</evidence>
<keyword evidence="3" id="KW-1185">Reference proteome</keyword>
<dbReference type="InParanoid" id="A0A409V8I1"/>
<dbReference type="GO" id="GO:0032968">
    <property type="term" value="P:positive regulation of transcription elongation by RNA polymerase II"/>
    <property type="evidence" value="ECO:0007669"/>
    <property type="project" value="TreeGrafter"/>
</dbReference>
<dbReference type="PANTHER" id="PTHR23146:SF0">
    <property type="entry name" value="RNA POLYMERASE-ASSOCIATED PROTEIN LEO1"/>
    <property type="match status" value="1"/>
</dbReference>
<organism evidence="2 3">
    <name type="scientific">Panaeolus cyanescens</name>
    <dbReference type="NCBI Taxonomy" id="181874"/>
    <lineage>
        <taxon>Eukaryota</taxon>
        <taxon>Fungi</taxon>
        <taxon>Dikarya</taxon>
        <taxon>Basidiomycota</taxon>
        <taxon>Agaricomycotina</taxon>
        <taxon>Agaricomycetes</taxon>
        <taxon>Agaricomycetidae</taxon>
        <taxon>Agaricales</taxon>
        <taxon>Agaricineae</taxon>
        <taxon>Galeropsidaceae</taxon>
        <taxon>Panaeolus</taxon>
    </lineage>
</organism>
<dbReference type="EMBL" id="NHTK01006136">
    <property type="protein sequence ID" value="PPQ62863.1"/>
    <property type="molecule type" value="Genomic_DNA"/>
</dbReference>
<dbReference type="STRING" id="181874.A0A409V8I1"/>
<evidence type="ECO:0000313" key="2">
    <source>
        <dbReference type="EMBL" id="PPQ62863.1"/>
    </source>
</evidence>
<gene>
    <name evidence="2" type="ORF">CVT24_006261</name>
</gene>
<feature type="region of interest" description="Disordered" evidence="1">
    <location>
        <begin position="237"/>
        <end position="261"/>
    </location>
</feature>
<feature type="region of interest" description="Disordered" evidence="1">
    <location>
        <begin position="1"/>
        <end position="104"/>
    </location>
</feature>
<feature type="compositionally biased region" description="Polar residues" evidence="1">
    <location>
        <begin position="237"/>
        <end position="258"/>
    </location>
</feature>
<feature type="compositionally biased region" description="Acidic residues" evidence="1">
    <location>
        <begin position="475"/>
        <end position="494"/>
    </location>
</feature>
<dbReference type="Proteomes" id="UP000284842">
    <property type="component" value="Unassembled WGS sequence"/>
</dbReference>
<comment type="caution">
    <text evidence="2">The sequence shown here is derived from an EMBL/GenBank/DDBJ whole genome shotgun (WGS) entry which is preliminary data.</text>
</comment>
<feature type="compositionally biased region" description="Basic and acidic residues" evidence="1">
    <location>
        <begin position="447"/>
        <end position="459"/>
    </location>
</feature>
<dbReference type="OrthoDB" id="20844at2759"/>
<dbReference type="GO" id="GO:1990269">
    <property type="term" value="F:RNA polymerase II C-terminal domain phosphoserine binding"/>
    <property type="evidence" value="ECO:0007669"/>
    <property type="project" value="TreeGrafter"/>
</dbReference>
<dbReference type="GO" id="GO:0016593">
    <property type="term" value="C:Cdc73/Paf1 complex"/>
    <property type="evidence" value="ECO:0007669"/>
    <property type="project" value="InterPro"/>
</dbReference>
<accession>A0A409V8I1</accession>
<dbReference type="Pfam" id="PF04004">
    <property type="entry name" value="Leo1"/>
    <property type="match status" value="1"/>
</dbReference>
<evidence type="ECO:0000313" key="3">
    <source>
        <dbReference type="Proteomes" id="UP000284842"/>
    </source>
</evidence>
<dbReference type="PANTHER" id="PTHR23146">
    <property type="entry name" value="LEO1 PROTEIN"/>
    <property type="match status" value="1"/>
</dbReference>
<name>A0A409V8I1_9AGAR</name>
<feature type="compositionally biased region" description="Basic residues" evidence="1">
    <location>
        <begin position="460"/>
        <end position="471"/>
    </location>
</feature>
<feature type="compositionally biased region" description="Basic and acidic residues" evidence="1">
    <location>
        <begin position="36"/>
        <end position="46"/>
    </location>
</feature>
<dbReference type="GO" id="GO:0006368">
    <property type="term" value="P:transcription elongation by RNA polymerase II"/>
    <property type="evidence" value="ECO:0007669"/>
    <property type="project" value="InterPro"/>
</dbReference>
<evidence type="ECO:0000256" key="1">
    <source>
        <dbReference type="SAM" id="MobiDB-lite"/>
    </source>
</evidence>
<reference evidence="2 3" key="1">
    <citation type="journal article" date="2018" name="Evol. Lett.">
        <title>Horizontal gene cluster transfer increased hallucinogenic mushroom diversity.</title>
        <authorList>
            <person name="Reynolds H.T."/>
            <person name="Vijayakumar V."/>
            <person name="Gluck-Thaler E."/>
            <person name="Korotkin H.B."/>
            <person name="Matheny P.B."/>
            <person name="Slot J.C."/>
        </authorList>
    </citation>
    <scope>NUCLEOTIDE SEQUENCE [LARGE SCALE GENOMIC DNA]</scope>
    <source>
        <strain evidence="2 3">2629</strain>
    </source>
</reference>
<feature type="compositionally biased region" description="Acidic residues" evidence="1">
    <location>
        <begin position="411"/>
        <end position="427"/>
    </location>
</feature>
<sequence length="513" mass="58107">MSSLAGALDDYSNQNIHSNYQPDDIEMSPTAHSSKRISDPHAHGVTDDDEQMSDLFGNDSDVEQPKSHRTPASPTASGPDSDTLASPERERRQALEYEEDDEALPEIAVEVKEAEVKFPNLPVPKSSDNNNWVLRIPNFLKVEPKPFHTDTYIGPEHDEEEGAGADNPQERSMSIKLKVGNTVRWRWNKDENGQDVRESNARVVRWSDGSLSLRLGKELFNITTTVDQSAVARQNIGNLSQSQSQSEAPPRATPSTPGKSHGLTYLVAQHKRSQVLQSEAVITGYMTLRPVDMQSETHRMLVRAVGQRHNKVARLRMAPDPTVDPERQKMEMMKQSNKKTKRKAFDTDGLGSPRKRRGYRRTTDRDVYWSDDEDEAGGIYGANSEEEEDYDLSGSPRKGKRKSTDHKGEEDYQADDFVVPDEDDEEGQTSRRKRTRDAEQEEDDLEKMEARLERQAAAERKHRSPSKKSKKKSDDEDSEEEAEMDVESEEDEDEFGVRKVTTRRGVAFDDDDD</sequence>